<accession>A0A0P6XKU9</accession>
<organism evidence="1 2">
    <name type="scientific">Thermanaerothrix daxensis</name>
    <dbReference type="NCBI Taxonomy" id="869279"/>
    <lineage>
        <taxon>Bacteria</taxon>
        <taxon>Bacillati</taxon>
        <taxon>Chloroflexota</taxon>
        <taxon>Anaerolineae</taxon>
        <taxon>Anaerolineales</taxon>
        <taxon>Anaerolineaceae</taxon>
        <taxon>Thermanaerothrix</taxon>
    </lineage>
</organism>
<dbReference type="AlphaFoldDB" id="A0A0P6XKU9"/>
<gene>
    <name evidence="1" type="ORF">SE15_02360</name>
</gene>
<dbReference type="RefSeq" id="WP_054520490.1">
    <property type="nucleotide sequence ID" value="NZ_LGKO01000002.1"/>
</dbReference>
<dbReference type="Proteomes" id="UP000050544">
    <property type="component" value="Unassembled WGS sequence"/>
</dbReference>
<comment type="caution">
    <text evidence="1">The sequence shown here is derived from an EMBL/GenBank/DDBJ whole genome shotgun (WGS) entry which is preliminary data.</text>
</comment>
<dbReference type="EMBL" id="LGKO01000002">
    <property type="protein sequence ID" value="KPL84049.1"/>
    <property type="molecule type" value="Genomic_DNA"/>
</dbReference>
<keyword evidence="2" id="KW-1185">Reference proteome</keyword>
<protein>
    <submittedName>
        <fullName evidence="1">Uncharacterized protein</fullName>
    </submittedName>
</protein>
<reference evidence="1 2" key="1">
    <citation type="submission" date="2015-07" db="EMBL/GenBank/DDBJ databases">
        <title>Whole genome sequence of Thermanaerothrix daxensis DSM 23592.</title>
        <authorList>
            <person name="Hemp J."/>
            <person name="Ward L.M."/>
            <person name="Pace L.A."/>
            <person name="Fischer W.W."/>
        </authorList>
    </citation>
    <scope>NUCLEOTIDE SEQUENCE [LARGE SCALE GENOMIC DNA]</scope>
    <source>
        <strain evidence="1 2">GNS-1</strain>
    </source>
</reference>
<name>A0A0P6XKU9_9CHLR</name>
<sequence>MVTQFDEKGKFFTRVITKRPVSVVIQTPTHRICGQVHVRPDERLKDELDQTSAFLAVTEATVYDVTGSEVLLHTHFLAVQAQQIVWITPLEEITESLAESKSD</sequence>
<dbReference type="Pfam" id="PF20660">
    <property type="entry name" value="DUF6812"/>
    <property type="match status" value="1"/>
</dbReference>
<dbReference type="STRING" id="869279.SE15_02360"/>
<dbReference type="OrthoDB" id="165632at2"/>
<dbReference type="InterPro" id="IPR049210">
    <property type="entry name" value="DUF6812"/>
</dbReference>
<evidence type="ECO:0000313" key="1">
    <source>
        <dbReference type="EMBL" id="KPL84049.1"/>
    </source>
</evidence>
<evidence type="ECO:0000313" key="2">
    <source>
        <dbReference type="Proteomes" id="UP000050544"/>
    </source>
</evidence>
<proteinExistence type="predicted"/>